<dbReference type="FunFam" id="3.30.420.10:FF:000034">
    <property type="entry name" value="3'-5' exoribonuclease 1"/>
    <property type="match status" value="1"/>
</dbReference>
<dbReference type="GO" id="GO:0003676">
    <property type="term" value="F:nucleic acid binding"/>
    <property type="evidence" value="ECO:0007669"/>
    <property type="project" value="InterPro"/>
</dbReference>
<reference evidence="7" key="1">
    <citation type="journal article" date="2010" name="Nature">
        <title>The Amphimedon queenslandica genome and the evolution of animal complexity.</title>
        <authorList>
            <person name="Srivastava M."/>
            <person name="Simakov O."/>
            <person name="Chapman J."/>
            <person name="Fahey B."/>
            <person name="Gauthier M.E."/>
            <person name="Mitros T."/>
            <person name="Richards G.S."/>
            <person name="Conaco C."/>
            <person name="Dacre M."/>
            <person name="Hellsten U."/>
            <person name="Larroux C."/>
            <person name="Putnam N.H."/>
            <person name="Stanke M."/>
            <person name="Adamska M."/>
            <person name="Darling A."/>
            <person name="Degnan S.M."/>
            <person name="Oakley T.H."/>
            <person name="Plachetzki D.C."/>
            <person name="Zhai Y."/>
            <person name="Adamski M."/>
            <person name="Calcino A."/>
            <person name="Cummins S.F."/>
            <person name="Goodstein D.M."/>
            <person name="Harris C."/>
            <person name="Jackson D.J."/>
            <person name="Leys S.P."/>
            <person name="Shu S."/>
            <person name="Woodcroft B.J."/>
            <person name="Vervoort M."/>
            <person name="Kosik K.S."/>
            <person name="Manning G."/>
            <person name="Degnan B.M."/>
            <person name="Rokhsar D.S."/>
        </authorList>
    </citation>
    <scope>NUCLEOTIDE SEQUENCE [LARGE SCALE GENOMIC DNA]</scope>
</reference>
<dbReference type="Gene3D" id="3.30.420.10">
    <property type="entry name" value="Ribonuclease H-like superfamily/Ribonuclease H"/>
    <property type="match status" value="1"/>
</dbReference>
<protein>
    <recommendedName>
        <fullName evidence="5">Exonuclease domain-containing protein</fullName>
    </recommendedName>
</protein>
<sequence>MAESSGGTAEKTDANSAADNSRKHPLYKTLSRFNRELNKLKPEEIRDRLRRENLSDQGTDPIIYKRYKQYQKKNLVSLDPSPPYELWQVLSTNPLGLKFLLVLDFEATCESVNSSDYIHEIIEFPVQLLDISTLKIVDTFHSYCRPCLNEKLSSFCTKLTGIEQSIVDKAPTFAEVFDDFTEWMEERELGTKHNFSLVTDCPWDIRECLFPQCALSKVSFPHYASKWIDARKLFSSFYQISSGNLANMLTQLGMSFEGREHSGLDDSKNIARIVSQLISDGCTLQYNRFISQDIISSIFKN</sequence>
<dbReference type="InterPro" id="IPR047201">
    <property type="entry name" value="ERI-1_3'hExo-like"/>
</dbReference>
<dbReference type="OMA" id="MHSGQLM"/>
<reference evidence="6" key="2">
    <citation type="submission" date="2017-05" db="UniProtKB">
        <authorList>
            <consortium name="EnsemblMetazoa"/>
        </authorList>
    </citation>
    <scope>IDENTIFICATION</scope>
</reference>
<dbReference type="CDD" id="cd06133">
    <property type="entry name" value="ERI-1_3'hExo_like"/>
    <property type="match status" value="1"/>
</dbReference>
<evidence type="ECO:0000256" key="4">
    <source>
        <dbReference type="SAM" id="MobiDB-lite"/>
    </source>
</evidence>
<evidence type="ECO:0000313" key="7">
    <source>
        <dbReference type="Proteomes" id="UP000007879"/>
    </source>
</evidence>
<dbReference type="eggNOG" id="KOG0542">
    <property type="taxonomic scope" value="Eukaryota"/>
</dbReference>
<dbReference type="EnsemblMetazoa" id="Aqu2.1.41908_001">
    <property type="protein sequence ID" value="Aqu2.1.41908_001"/>
    <property type="gene ID" value="Aqu2.1.41908"/>
</dbReference>
<dbReference type="EnsemblMetazoa" id="XM_003383259.3">
    <property type="protein sequence ID" value="XP_003383307.1"/>
    <property type="gene ID" value="LOC100631853"/>
</dbReference>
<dbReference type="PANTHER" id="PTHR23044">
    <property type="entry name" value="3'-5' EXONUCLEASE ERI1-RELATED"/>
    <property type="match status" value="1"/>
</dbReference>
<proteinExistence type="predicted"/>
<dbReference type="InterPro" id="IPR036397">
    <property type="entry name" value="RNaseH_sf"/>
</dbReference>
<feature type="region of interest" description="Disordered" evidence="4">
    <location>
        <begin position="1"/>
        <end position="27"/>
    </location>
</feature>
<dbReference type="SUPFAM" id="SSF53098">
    <property type="entry name" value="Ribonuclease H-like"/>
    <property type="match status" value="1"/>
</dbReference>
<dbReference type="PANTHER" id="PTHR23044:SF61">
    <property type="entry name" value="3'-5' EXORIBONUCLEASE 1-RELATED"/>
    <property type="match status" value="1"/>
</dbReference>
<keyword evidence="3" id="KW-0269">Exonuclease</keyword>
<dbReference type="InParanoid" id="A0A1X7VR54"/>
<dbReference type="GO" id="GO:0005730">
    <property type="term" value="C:nucleolus"/>
    <property type="evidence" value="ECO:0007669"/>
    <property type="project" value="TreeGrafter"/>
</dbReference>
<dbReference type="InterPro" id="IPR036361">
    <property type="entry name" value="SAP_dom_sf"/>
</dbReference>
<evidence type="ECO:0000313" key="6">
    <source>
        <dbReference type="EnsemblMetazoa" id="Aqu2.1.41908_001"/>
    </source>
</evidence>
<keyword evidence="2" id="KW-0378">Hydrolase</keyword>
<dbReference type="GO" id="GO:0005737">
    <property type="term" value="C:cytoplasm"/>
    <property type="evidence" value="ECO:0007669"/>
    <property type="project" value="TreeGrafter"/>
</dbReference>
<dbReference type="InterPro" id="IPR013520">
    <property type="entry name" value="Ribonucl_H"/>
</dbReference>
<dbReference type="Pfam" id="PF00929">
    <property type="entry name" value="RNase_T"/>
    <property type="match status" value="1"/>
</dbReference>
<dbReference type="STRING" id="400682.A0A1X7VR54"/>
<dbReference type="AlphaFoldDB" id="A0A1X7VR54"/>
<evidence type="ECO:0000256" key="2">
    <source>
        <dbReference type="ARBA" id="ARBA00022801"/>
    </source>
</evidence>
<name>A0A1X7VR54_AMPQE</name>
<keyword evidence="1" id="KW-0540">Nuclease</keyword>
<gene>
    <name evidence="6" type="primary">100631853</name>
</gene>
<feature type="domain" description="Exonuclease" evidence="5">
    <location>
        <begin position="99"/>
        <end position="283"/>
    </location>
</feature>
<evidence type="ECO:0000259" key="5">
    <source>
        <dbReference type="SMART" id="SM00479"/>
    </source>
</evidence>
<dbReference type="SMART" id="SM00479">
    <property type="entry name" value="EXOIII"/>
    <property type="match status" value="1"/>
</dbReference>
<dbReference type="GO" id="GO:0000175">
    <property type="term" value="F:3'-5'-RNA exonuclease activity"/>
    <property type="evidence" value="ECO:0007669"/>
    <property type="project" value="InterPro"/>
</dbReference>
<dbReference type="Gene3D" id="1.10.720.30">
    <property type="entry name" value="SAP domain"/>
    <property type="match status" value="1"/>
</dbReference>
<dbReference type="InterPro" id="IPR051274">
    <property type="entry name" value="3-5_Exoribonuclease"/>
</dbReference>
<dbReference type="OrthoDB" id="448399at2759"/>
<dbReference type="InterPro" id="IPR012337">
    <property type="entry name" value="RNaseH-like_sf"/>
</dbReference>
<evidence type="ECO:0000256" key="1">
    <source>
        <dbReference type="ARBA" id="ARBA00022722"/>
    </source>
</evidence>
<evidence type="ECO:0000256" key="3">
    <source>
        <dbReference type="ARBA" id="ARBA00022839"/>
    </source>
</evidence>
<accession>A0A1X7VR54</accession>
<dbReference type="Proteomes" id="UP000007879">
    <property type="component" value="Unassembled WGS sequence"/>
</dbReference>
<dbReference type="KEGG" id="aqu:100631853"/>
<keyword evidence="7" id="KW-1185">Reference proteome</keyword>
<organism evidence="6">
    <name type="scientific">Amphimedon queenslandica</name>
    <name type="common">Sponge</name>
    <dbReference type="NCBI Taxonomy" id="400682"/>
    <lineage>
        <taxon>Eukaryota</taxon>
        <taxon>Metazoa</taxon>
        <taxon>Porifera</taxon>
        <taxon>Demospongiae</taxon>
        <taxon>Heteroscleromorpha</taxon>
        <taxon>Haplosclerida</taxon>
        <taxon>Niphatidae</taxon>
        <taxon>Amphimedon</taxon>
    </lineage>
</organism>